<dbReference type="Proteomes" id="UP000840039">
    <property type="component" value="Unassembled WGS sequence"/>
</dbReference>
<evidence type="ECO:0000313" key="12">
    <source>
        <dbReference type="EMBL" id="EAG9519700.1"/>
    </source>
</evidence>
<dbReference type="Proteomes" id="UP000478682">
    <property type="component" value="Unassembled WGS sequence"/>
</dbReference>
<dbReference type="PANTHER" id="PTHR33336:SF14">
    <property type="entry name" value="ANTIBIOTIC BIOSYNTHESIS MONOOXYGENASE"/>
    <property type="match status" value="1"/>
</dbReference>
<dbReference type="Proteomes" id="UP000530452">
    <property type="component" value="Unassembled WGS sequence"/>
</dbReference>
<dbReference type="Proteomes" id="UP000272537">
    <property type="component" value="Unassembled WGS sequence"/>
</dbReference>
<dbReference type="EMBL" id="AABEKY010000004">
    <property type="protein sequence ID" value="EAG9387440.1"/>
    <property type="molecule type" value="Genomic_DNA"/>
</dbReference>
<dbReference type="Pfam" id="PF03992">
    <property type="entry name" value="ABM"/>
    <property type="match status" value="1"/>
</dbReference>
<dbReference type="EMBL" id="AAAJWF010000001">
    <property type="protein sequence ID" value="EAC7479673.1"/>
    <property type="molecule type" value="Genomic_DNA"/>
</dbReference>
<evidence type="ECO:0000313" key="42">
    <source>
        <dbReference type="Proteomes" id="UP000530452"/>
    </source>
</evidence>
<protein>
    <submittedName>
        <fullName evidence="9">Antibiotic biosynthesis monooxygenase</fullName>
    </submittedName>
</protein>
<evidence type="ECO:0000313" key="19">
    <source>
        <dbReference type="EMBL" id="HAA8054584.1"/>
    </source>
</evidence>
<accession>A0A0B8QY45</accession>
<evidence type="ECO:0000313" key="43">
    <source>
        <dbReference type="Proteomes" id="UP000533021"/>
    </source>
</evidence>
<evidence type="ECO:0000313" key="22">
    <source>
        <dbReference type="EMBL" id="HAJ9592581.1"/>
    </source>
</evidence>
<evidence type="ECO:0000313" key="11">
    <source>
        <dbReference type="EMBL" id="EAG9387440.1"/>
    </source>
</evidence>
<evidence type="ECO:0000313" key="26">
    <source>
        <dbReference type="Proteomes" id="UP000272537"/>
    </source>
</evidence>
<dbReference type="EMBL" id="AAAREG010000001">
    <property type="protein sequence ID" value="EAE2352861.1"/>
    <property type="molecule type" value="Genomic_DNA"/>
</dbReference>
<dbReference type="Proteomes" id="UP000544530">
    <property type="component" value="Unassembled WGS sequence"/>
</dbReference>
<dbReference type="EMBL" id="AABEMN010000010">
    <property type="protein sequence ID" value="EAG9519700.1"/>
    <property type="molecule type" value="Genomic_DNA"/>
</dbReference>
<reference evidence="7 32" key="6">
    <citation type="submission" date="2019-03" db="EMBL/GenBank/DDBJ databases">
        <authorList>
            <person name="Ashton P.M."/>
            <person name="Dallman T."/>
            <person name="Nair S."/>
            <person name="De Pinna E."/>
            <person name="Peters T."/>
            <person name="Grant K."/>
        </authorList>
    </citation>
    <scope>NUCLEOTIDE SEQUENCE [LARGE SCALE GENOMIC DNA]</scope>
    <source>
        <strain evidence="13 43">282333</strain>
        <strain evidence="14 42">282352</strain>
        <strain evidence="12 45">289003</strain>
        <strain evidence="18 36">788324</strain>
        <strain evidence="7">RL15000286</strain>
    </source>
</reference>
<dbReference type="Proteomes" id="UP000427828">
    <property type="component" value="Unassembled WGS sequence"/>
</dbReference>
<dbReference type="EMBL" id="AABGHY010000001">
    <property type="protein sequence ID" value="EAH3293244.1"/>
    <property type="molecule type" value="Genomic_DNA"/>
</dbReference>
<reference evidence="23 35" key="3">
    <citation type="submission" date="2018-04" db="EMBL/GenBank/DDBJ databases">
        <title>Genome Analysis of a Prevalent Clone of Listeria monocytogenes Sequence Type 87 in China.</title>
        <authorList>
            <person name="Wang Y."/>
        </authorList>
    </citation>
    <scope>NUCLEOTIDE SEQUENCE [LARGE SCALE GENOMIC DNA]</scope>
    <source>
        <strain evidence="23 35">ICDC_LM1523</strain>
    </source>
</reference>
<dbReference type="EMBL" id="AALGDA010000057">
    <property type="protein sequence ID" value="ECY9783893.1"/>
    <property type="molecule type" value="Genomic_DNA"/>
</dbReference>
<evidence type="ECO:0000313" key="40">
    <source>
        <dbReference type="Proteomes" id="UP000527632"/>
    </source>
</evidence>
<dbReference type="KEGG" id="lmok:CQ02_05670"/>
<dbReference type="Proteomes" id="UP000528151">
    <property type="component" value="Unassembled WGS sequence"/>
</dbReference>
<evidence type="ECO:0000313" key="10">
    <source>
        <dbReference type="EMBL" id="EAG4463187.1"/>
    </source>
</evidence>
<evidence type="ECO:0000313" key="35">
    <source>
        <dbReference type="Proteomes" id="UP000460224"/>
    </source>
</evidence>
<dbReference type="Proteomes" id="UP000533021">
    <property type="component" value="Unassembled WGS sequence"/>
</dbReference>
<dbReference type="RefSeq" id="WP_003724634.1">
    <property type="nucleotide sequence ID" value="NC_021825.2"/>
</dbReference>
<dbReference type="EMBL" id="AAALRN010000001">
    <property type="protein sequence ID" value="EAD1183608.1"/>
    <property type="molecule type" value="Genomic_DNA"/>
</dbReference>
<name>A0A0B8QY45_LISMN</name>
<evidence type="ECO:0000313" key="28">
    <source>
        <dbReference type="Proteomes" id="UP000358545"/>
    </source>
</evidence>
<evidence type="ECO:0000313" key="16">
    <source>
        <dbReference type="EMBL" id="ECX6923227.1"/>
    </source>
</evidence>
<dbReference type="EMBL" id="DABJAN010000001">
    <property type="protein sequence ID" value="HAJ9592581.1"/>
    <property type="molecule type" value="Genomic_DNA"/>
</dbReference>
<evidence type="ECO:0000313" key="33">
    <source>
        <dbReference type="Proteomes" id="UP000403352"/>
    </source>
</evidence>
<evidence type="ECO:0000313" key="44">
    <source>
        <dbReference type="Proteomes" id="UP000544530"/>
    </source>
</evidence>
<dbReference type="OMA" id="IWVTEVW"/>
<dbReference type="EMBL" id="AALAQH010000001">
    <property type="protein sequence ID" value="ECX6923227.1"/>
    <property type="molecule type" value="Genomic_DNA"/>
</dbReference>
<dbReference type="Proteomes" id="UP000489121">
    <property type="component" value="Unassembled WGS sequence"/>
</dbReference>
<evidence type="ECO:0000313" key="41">
    <source>
        <dbReference type="Proteomes" id="UP000528151"/>
    </source>
</evidence>
<reference evidence="20" key="8">
    <citation type="submission" date="2020-01" db="EMBL/GenBank/DDBJ databases">
        <authorList>
            <consortium name="NCBI Pathogen Detection Project"/>
        </authorList>
    </citation>
    <scope>NUCLEOTIDE SEQUENCE</scope>
    <source>
        <strain evidence="19">09CEB371LM</strain>
        <strain evidence="22">2017-325981-023-01</strain>
        <strain evidence="20">CFIAFB20130012</strain>
        <strain evidence="21">DMG1500109</strain>
    </source>
</reference>
<dbReference type="GO" id="GO:0004497">
    <property type="term" value="F:monooxygenase activity"/>
    <property type="evidence" value="ECO:0007669"/>
    <property type="project" value="UniProtKB-KW"/>
</dbReference>
<evidence type="ECO:0000313" key="8">
    <source>
        <dbReference type="EMBL" id="EAG0865886.1"/>
    </source>
</evidence>
<dbReference type="EMBL" id="AABGUK010000001">
    <property type="protein sequence ID" value="EAH4240575.1"/>
    <property type="molecule type" value="Genomic_DNA"/>
</dbReference>
<evidence type="ECO:0000313" key="21">
    <source>
        <dbReference type="EMBL" id="HAC1754408.1"/>
    </source>
</evidence>
<evidence type="ECO:0000313" key="17">
    <source>
        <dbReference type="EMBL" id="ECY9783893.1"/>
    </source>
</evidence>
<dbReference type="Proteomes" id="UP000467536">
    <property type="component" value="Unassembled WGS sequence"/>
</dbReference>
<dbReference type="EMBL" id="DAAEEB010000017">
    <property type="protein sequence ID" value="HAA8054584.1"/>
    <property type="molecule type" value="Genomic_DNA"/>
</dbReference>
<evidence type="ECO:0000313" key="30">
    <source>
        <dbReference type="Proteomes" id="UP000368512"/>
    </source>
</evidence>
<dbReference type="EMBL" id="DAAIHR010000001">
    <property type="protein sequence ID" value="HAB8396895.1"/>
    <property type="molecule type" value="Genomic_DNA"/>
</dbReference>
<dbReference type="Proteomes" id="UP000403352">
    <property type="component" value="Unassembled WGS sequence"/>
</dbReference>
<evidence type="ECO:0000259" key="1">
    <source>
        <dbReference type="Pfam" id="PF03992"/>
    </source>
</evidence>
<evidence type="ECO:0000313" key="46">
    <source>
        <dbReference type="Proteomes" id="UP000840197"/>
    </source>
</evidence>
<evidence type="ECO:0000313" key="13">
    <source>
        <dbReference type="EMBL" id="EAH2281448.1"/>
    </source>
</evidence>
<reference evidence="11 39" key="7">
    <citation type="submission" date="2019-04" db="EMBL/GenBank/DDBJ databases">
        <authorList>
            <consortium name="GenomeTrakr network: Whole genome sequencing for foodborne pathogen traceback"/>
        </authorList>
    </citation>
    <scope>NUCLEOTIDE SEQUENCE [LARGE SCALE GENOMIC DNA]</scope>
    <source>
        <strain evidence="11 39">CFSAN072474</strain>
    </source>
</reference>
<dbReference type="Proteomes" id="UP000460224">
    <property type="component" value="Unassembled WGS sequence"/>
</dbReference>
<evidence type="ECO:0000313" key="24">
    <source>
        <dbReference type="EMBL" id="NYA02763.1"/>
    </source>
</evidence>
<dbReference type="EMBL" id="AABFVG010000002">
    <property type="protein sequence ID" value="EAH2281448.1"/>
    <property type="molecule type" value="Genomic_DNA"/>
</dbReference>
<dbReference type="InterPro" id="IPR007138">
    <property type="entry name" value="ABM_dom"/>
</dbReference>
<evidence type="ECO:0000313" key="18">
    <source>
        <dbReference type="EMBL" id="EDO0987156.1"/>
    </source>
</evidence>
<dbReference type="EMBL" id="AABATR010000001">
    <property type="protein sequence ID" value="EAG1892605.1"/>
    <property type="molecule type" value="Genomic_DNA"/>
</dbReference>
<reference evidence="46 47" key="2">
    <citation type="journal article" date="2018" name="Genome Biol.">
        <title>SKESA: strategic k-mer extension for scrupulous assemblies.</title>
        <authorList>
            <person name="Souvorov A."/>
            <person name="Agarwala R."/>
            <person name="Lipman D.J."/>
        </authorList>
    </citation>
    <scope>NUCLEOTIDE SEQUENCE [LARGE SCALE GENOMIC DNA]</scope>
    <source>
        <strain evidence="19">09CEB371LM</strain>
        <strain evidence="22">2017-325981-023-01</strain>
        <strain evidence="20 46">CFIAFB20130012</strain>
        <strain evidence="21 48">DMG1500109</strain>
    </source>
</reference>
<dbReference type="EMBL" id="AAASLB010000001">
    <property type="protein sequence ID" value="EAE4941092.1"/>
    <property type="molecule type" value="Genomic_DNA"/>
</dbReference>
<reference evidence="24 44" key="9">
    <citation type="submission" date="2020-06" db="EMBL/GenBank/DDBJ databases">
        <title>Two Listeria outbreaks in Switzerland in 2018 and 2020.</title>
        <authorList>
            <person name="Stevens M.J.A."/>
            <person name="Bloemberg G."/>
            <person name="Nusch-Inderbinnen M."/>
            <person name="Stephan R."/>
        </authorList>
    </citation>
    <scope>NUCLEOTIDE SEQUENCE [LARGE SCALE GENOMIC DNA]</scope>
    <source>
        <strain evidence="24 44">N18-0707</strain>
    </source>
</reference>
<dbReference type="EMBL" id="AABBZO010000017">
    <property type="protein sequence ID" value="EAG4463187.1"/>
    <property type="molecule type" value="Genomic_DNA"/>
</dbReference>
<dbReference type="Proteomes" id="UP000358545">
    <property type="component" value="Unassembled WGS sequence"/>
</dbReference>
<evidence type="ECO:0000313" key="37">
    <source>
        <dbReference type="Proteomes" id="UP000478682"/>
    </source>
</evidence>
<dbReference type="Proteomes" id="UP000365297">
    <property type="component" value="Unassembled WGS sequence"/>
</dbReference>
<dbReference type="Gene3D" id="3.30.70.100">
    <property type="match status" value="1"/>
</dbReference>
<proteinExistence type="predicted"/>
<reference evidence="25 26" key="1">
    <citation type="journal article" date="2018" name="BMC Genomics">
        <title>Genes significantly associated with lineage II food isolates of Listeria monocytogenes.</title>
        <authorList>
            <person name="Pirone-Davies C."/>
            <person name="Chen Y."/>
            <person name="Pightling A."/>
            <person name="Ryan G."/>
            <person name="Wang Y."/>
            <person name="Yao K."/>
            <person name="Hoffmann M."/>
            <person name="Allard M.W."/>
        </authorList>
    </citation>
    <scope>NUCLEOTIDE SEQUENCE [LARGE SCALE GENOMIC DNA]</scope>
    <source>
        <strain evidence="25 26">PNUSAL000550</strain>
    </source>
</reference>
<evidence type="ECO:0000313" key="25">
    <source>
        <dbReference type="EMBL" id="RKA10621.1"/>
    </source>
</evidence>
<dbReference type="PANTHER" id="PTHR33336">
    <property type="entry name" value="QUINOL MONOOXYGENASE YGIN-RELATED"/>
    <property type="match status" value="1"/>
</dbReference>
<evidence type="ECO:0000313" key="2">
    <source>
        <dbReference type="EMBL" id="EAC5548954.1"/>
    </source>
</evidence>
<comment type="caution">
    <text evidence="9">The sequence shown here is derived from an EMBL/GenBank/DDBJ whole genome shotgun (WGS) entry which is preliminary data.</text>
</comment>
<dbReference type="EMBL" id="AAAIXK010000001">
    <property type="protein sequence ID" value="EAC5548954.1"/>
    <property type="molecule type" value="Genomic_DNA"/>
</dbReference>
<evidence type="ECO:0000313" key="39">
    <source>
        <dbReference type="Proteomes" id="UP000522199"/>
    </source>
</evidence>
<evidence type="ECO:0000313" key="4">
    <source>
        <dbReference type="EMBL" id="EAD1183608.1"/>
    </source>
</evidence>
<reference evidence="27 28" key="5">
    <citation type="submission" date="2018-06" db="EMBL/GenBank/DDBJ databases">
        <authorList>
            <consortium name="PulseNet: The National Subtyping Network for Foodborne Disease Surveillance"/>
            <person name="Tarr C.L."/>
            <person name="Trees E."/>
            <person name="Katz L.S."/>
            <person name="Carleton-Romer H.A."/>
            <person name="Stroika S."/>
            <person name="Kucerova Z."/>
            <person name="Roache K.F."/>
            <person name="Sabol A.L."/>
            <person name="Besser J."/>
            <person name="Gerner-Smidt P."/>
        </authorList>
    </citation>
    <scope>NUCLEOTIDE SEQUENCE [LARGE SCALE GENOMIC DNA]</scope>
    <source>
        <strain evidence="6 27">PNUSAL000134</strain>
        <strain evidence="8 28">PNUSAL002180</strain>
        <strain evidence="9 37">PNUSAL002298</strain>
        <strain evidence="17 38">PNUSAL005692</strain>
    </source>
</reference>
<dbReference type="Proteomes" id="UP000379076">
    <property type="component" value="Unassembled WGS sequence"/>
</dbReference>
<evidence type="ECO:0000313" key="31">
    <source>
        <dbReference type="Proteomes" id="UP000379076"/>
    </source>
</evidence>
<evidence type="ECO:0000313" key="14">
    <source>
        <dbReference type="EMBL" id="EAH3293244.1"/>
    </source>
</evidence>
<evidence type="ECO:0000313" key="23">
    <source>
        <dbReference type="EMBL" id="KAA9453708.1"/>
    </source>
</evidence>
<dbReference type="Proteomes" id="UP000546397">
    <property type="component" value="Unassembled WGS sequence"/>
</dbReference>
<dbReference type="EMBL" id="DAAJZA010000003">
    <property type="protein sequence ID" value="HAC1754408.1"/>
    <property type="molecule type" value="Genomic_DNA"/>
</dbReference>
<evidence type="ECO:0000313" key="6">
    <source>
        <dbReference type="EMBL" id="EAE2352861.1"/>
    </source>
</evidence>
<dbReference type="Proteomes" id="UP000522199">
    <property type="component" value="Unassembled WGS sequence"/>
</dbReference>
<gene>
    <name evidence="8" type="ORF">A8L61_01170</name>
    <name evidence="5" type="ORF">ART25_02295</name>
    <name evidence="2" type="ORF">ARY78_00740</name>
    <name evidence="9" type="ORF">BB997_03175</name>
    <name evidence="16" type="ORF">BCZ19_00960</name>
    <name evidence="10" type="ORF">CA369_12870</name>
    <name evidence="11" type="ORF">CW845_08070</name>
    <name evidence="13" type="ORF">D4920_05135</name>
    <name evidence="12" type="ORF">D4B11_07935</name>
    <name evidence="14" type="ORF">D5N24_02445</name>
    <name evidence="23" type="ORF">DCK61_04395</name>
    <name evidence="3" type="ORF">DQ70_03115</name>
    <name evidence="25" type="ORF">DYZ80_00148</name>
    <name evidence="7" type="ORF">E1W56_03390</name>
    <name evidence="15" type="ORF">E5F58_01010</name>
    <name evidence="17" type="ORF">F6515_12950</name>
    <name evidence="18" type="ORF">FV747_14230</name>
    <name evidence="19" type="ORF">GHH22_15720</name>
    <name evidence="21" type="ORF">GI949_05420</name>
    <name evidence="20" type="ORF">GYR60_00045</name>
    <name evidence="22" type="ORF">HQN34_000756</name>
    <name evidence="24" type="ORF">HZJ64_13045</name>
    <name evidence="4" type="ORF">QD52_00760</name>
    <name evidence="6" type="ORF">Y261_00685</name>
</gene>
<dbReference type="Proteomes" id="UP000843503">
    <property type="component" value="Unassembled WGS sequence"/>
</dbReference>
<organism evidence="9 37">
    <name type="scientific">Listeria monocytogenes</name>
    <dbReference type="NCBI Taxonomy" id="1639"/>
    <lineage>
        <taxon>Bacteria</taxon>
        <taxon>Bacillati</taxon>
        <taxon>Bacillota</taxon>
        <taxon>Bacilli</taxon>
        <taxon>Bacillales</taxon>
        <taxon>Listeriaceae</taxon>
        <taxon>Listeria</taxon>
    </lineage>
</organism>
<evidence type="ECO:0000313" key="29">
    <source>
        <dbReference type="Proteomes" id="UP000365297"/>
    </source>
</evidence>
<dbReference type="EMBL" id="AANEHK010000019">
    <property type="protein sequence ID" value="EDO0987156.1"/>
    <property type="molecule type" value="Genomic_DNA"/>
</dbReference>
<evidence type="ECO:0000313" key="32">
    <source>
        <dbReference type="Proteomes" id="UP000393182"/>
    </source>
</evidence>
<evidence type="ECO:0000313" key="20">
    <source>
        <dbReference type="EMBL" id="HAB8396895.1"/>
    </source>
</evidence>
<evidence type="ECO:0000313" key="9">
    <source>
        <dbReference type="EMBL" id="EAG1892605.1"/>
    </source>
</evidence>
<evidence type="ECO:0000313" key="45">
    <source>
        <dbReference type="Proteomes" id="UP000546397"/>
    </source>
</evidence>
<evidence type="ECO:0000313" key="48">
    <source>
        <dbReference type="Proteomes" id="UP000843775"/>
    </source>
</evidence>
<dbReference type="Proteomes" id="UP000336166">
    <property type="component" value="Unassembled WGS sequence"/>
</dbReference>
<dbReference type="InterPro" id="IPR050744">
    <property type="entry name" value="AI-2_Isomerase_LsrG"/>
</dbReference>
<keyword evidence="9" id="KW-0503">Monooxygenase</keyword>
<dbReference type="Proteomes" id="UP000843775">
    <property type="component" value="Unassembled WGS sequence"/>
</dbReference>
<evidence type="ECO:0000313" key="47">
    <source>
        <dbReference type="Proteomes" id="UP000843503"/>
    </source>
</evidence>
<dbReference type="Proteomes" id="UP000393182">
    <property type="component" value="Unassembled WGS sequence"/>
</dbReference>
<dbReference type="EMBL" id="AAAQQZ010000001">
    <property type="protein sequence ID" value="EAE1337753.1"/>
    <property type="molecule type" value="Genomic_DNA"/>
</dbReference>
<evidence type="ECO:0000313" key="34">
    <source>
        <dbReference type="Proteomes" id="UP000427828"/>
    </source>
</evidence>
<feature type="domain" description="ABM" evidence="1">
    <location>
        <begin position="7"/>
        <end position="79"/>
    </location>
</feature>
<dbReference type="Proteomes" id="UP000368512">
    <property type="component" value="Unassembled WGS sequence"/>
</dbReference>
<dbReference type="KEGG" id="lmv:Y193_10295"/>
<dbReference type="InterPro" id="IPR011008">
    <property type="entry name" value="Dimeric_a/b-barrel"/>
</dbReference>
<sequence length="102" mass="11274">MKVGYGLLTAFYTHPGEKDNLVKILLEAAEGLDDYNTCIQYIVSESETEPDTVFVSEIWVDKGHHAASLDNPAVQETIARAKPMIKEIKQIQELDILGGKGI</sequence>
<evidence type="ECO:0000313" key="5">
    <source>
        <dbReference type="EMBL" id="EAE1337753.1"/>
    </source>
</evidence>
<dbReference type="EMBL" id="QDAY01000001">
    <property type="protein sequence ID" value="KAA9453708.1"/>
    <property type="molecule type" value="Genomic_DNA"/>
</dbReference>
<evidence type="ECO:0000313" key="27">
    <source>
        <dbReference type="Proteomes" id="UP000336166"/>
    </source>
</evidence>
<evidence type="ECO:0000313" key="7">
    <source>
        <dbReference type="EMBL" id="EAE4941092.1"/>
    </source>
</evidence>
<dbReference type="Proteomes" id="UP000527632">
    <property type="component" value="Unassembled WGS sequence"/>
</dbReference>
<dbReference type="SUPFAM" id="SSF54909">
    <property type="entry name" value="Dimeric alpha+beta barrel"/>
    <property type="match status" value="1"/>
</dbReference>
<evidence type="ECO:0000313" key="15">
    <source>
        <dbReference type="EMBL" id="EAH4240575.1"/>
    </source>
</evidence>
<reference evidence="29 30" key="4">
    <citation type="submission" date="2018-06" db="EMBL/GenBank/DDBJ databases">
        <authorList>
            <consortium name="GenomeTrakr: Next Generation Sequencing Network for Food Pathogen Tracability"/>
        </authorList>
    </citation>
    <scope>NUCLEOTIDE SEQUENCE [LARGE SCALE GENOMIC DNA]</scope>
    <source>
        <strain evidence="3 30">CFSAN008042</strain>
        <strain evidence="10 41">CFSAN063727</strain>
        <strain evidence="5 31">FDA00006494</strain>
        <strain evidence="2 29">FDA00007096</strain>
        <strain evidence="4 33">FDA00008584</strain>
        <strain evidence="16 34">FLAG-51482A</strain>
        <strain evidence="15 40">LS1344</strain>
    </source>
</reference>
<keyword evidence="9" id="KW-0560">Oxidoreductase</keyword>
<dbReference type="AlphaFoldDB" id="A0A0B8QY45"/>
<evidence type="ECO:0000313" key="38">
    <source>
        <dbReference type="Proteomes" id="UP000489121"/>
    </source>
</evidence>
<dbReference type="EMBL" id="QXLS01000001">
    <property type="protein sequence ID" value="RKA10621.1"/>
    <property type="molecule type" value="Genomic_DNA"/>
</dbReference>
<evidence type="ECO:0000313" key="3">
    <source>
        <dbReference type="EMBL" id="EAC7479673.1"/>
    </source>
</evidence>
<dbReference type="Proteomes" id="UP000840197">
    <property type="component" value="Unassembled WGS sequence"/>
</dbReference>
<dbReference type="EMBL" id="JACAVN010000010">
    <property type="protein sequence ID" value="NYA02763.1"/>
    <property type="molecule type" value="Genomic_DNA"/>
</dbReference>
<evidence type="ECO:0000313" key="36">
    <source>
        <dbReference type="Proteomes" id="UP000467536"/>
    </source>
</evidence>
<dbReference type="EMBL" id="AABAGT010000002">
    <property type="protein sequence ID" value="EAG0865886.1"/>
    <property type="molecule type" value="Genomic_DNA"/>
</dbReference>